<comment type="caution">
    <text evidence="2">The sequence shown here is derived from an EMBL/GenBank/DDBJ whole genome shotgun (WGS) entry which is preliminary data.</text>
</comment>
<evidence type="ECO:0000313" key="3">
    <source>
        <dbReference type="Proteomes" id="UP001412067"/>
    </source>
</evidence>
<feature type="region of interest" description="Disordered" evidence="1">
    <location>
        <begin position="126"/>
        <end position="148"/>
    </location>
</feature>
<sequence length="229" mass="25057">MPLPILEIARKAFYIGQIIFICNANSDNIAETKATGGDLCDLFLQSARAITKAQIKEKQSTMLQNFPTNHLLHSLLLMALTSFLPHSSAAVGEHHHRKAKHHHQPLITLSSWDHLKALLSCKTSAPTQVQDPSSSSATSVAGKKSKLRSSWTPSNCDVVHVRTRVFHRSDQVTGTGPFSCSSALGETYPLRRRPADSGAHRGGSQLIRFSGCYECHAVEAEPSSRFVMS</sequence>
<proteinExistence type="predicted"/>
<reference evidence="2 3" key="1">
    <citation type="journal article" date="2022" name="Nat. Plants">
        <title>Genomes of leafy and leafless Platanthera orchids illuminate the evolution of mycoheterotrophy.</title>
        <authorList>
            <person name="Li M.H."/>
            <person name="Liu K.W."/>
            <person name="Li Z."/>
            <person name="Lu H.C."/>
            <person name="Ye Q.L."/>
            <person name="Zhang D."/>
            <person name="Wang J.Y."/>
            <person name="Li Y.F."/>
            <person name="Zhong Z.M."/>
            <person name="Liu X."/>
            <person name="Yu X."/>
            <person name="Liu D.K."/>
            <person name="Tu X.D."/>
            <person name="Liu B."/>
            <person name="Hao Y."/>
            <person name="Liao X.Y."/>
            <person name="Jiang Y.T."/>
            <person name="Sun W.H."/>
            <person name="Chen J."/>
            <person name="Chen Y.Q."/>
            <person name="Ai Y."/>
            <person name="Zhai J.W."/>
            <person name="Wu S.S."/>
            <person name="Zhou Z."/>
            <person name="Hsiao Y.Y."/>
            <person name="Wu W.L."/>
            <person name="Chen Y.Y."/>
            <person name="Lin Y.F."/>
            <person name="Hsu J.L."/>
            <person name="Li C.Y."/>
            <person name="Wang Z.W."/>
            <person name="Zhao X."/>
            <person name="Zhong W.Y."/>
            <person name="Ma X.K."/>
            <person name="Ma L."/>
            <person name="Huang J."/>
            <person name="Chen G.Z."/>
            <person name="Huang M.Z."/>
            <person name="Huang L."/>
            <person name="Peng D.H."/>
            <person name="Luo Y.B."/>
            <person name="Zou S.Q."/>
            <person name="Chen S.P."/>
            <person name="Lan S."/>
            <person name="Tsai W.C."/>
            <person name="Van de Peer Y."/>
            <person name="Liu Z.J."/>
        </authorList>
    </citation>
    <scope>NUCLEOTIDE SEQUENCE [LARGE SCALE GENOMIC DNA]</scope>
    <source>
        <strain evidence="2">Lor288</strain>
    </source>
</reference>
<protein>
    <submittedName>
        <fullName evidence="2">Uncharacterized protein</fullName>
    </submittedName>
</protein>
<keyword evidence="3" id="KW-1185">Reference proteome</keyword>
<name>A0ABR2M002_9ASPA</name>
<organism evidence="2 3">
    <name type="scientific">Platanthera guangdongensis</name>
    <dbReference type="NCBI Taxonomy" id="2320717"/>
    <lineage>
        <taxon>Eukaryota</taxon>
        <taxon>Viridiplantae</taxon>
        <taxon>Streptophyta</taxon>
        <taxon>Embryophyta</taxon>
        <taxon>Tracheophyta</taxon>
        <taxon>Spermatophyta</taxon>
        <taxon>Magnoliopsida</taxon>
        <taxon>Liliopsida</taxon>
        <taxon>Asparagales</taxon>
        <taxon>Orchidaceae</taxon>
        <taxon>Orchidoideae</taxon>
        <taxon>Orchideae</taxon>
        <taxon>Orchidinae</taxon>
        <taxon>Platanthera</taxon>
    </lineage>
</organism>
<evidence type="ECO:0000313" key="2">
    <source>
        <dbReference type="EMBL" id="KAK8955821.1"/>
    </source>
</evidence>
<accession>A0ABR2M002</accession>
<gene>
    <name evidence="2" type="ORF">KSP40_PGU005594</name>
</gene>
<dbReference type="EMBL" id="JBBWWR010000013">
    <property type="protein sequence ID" value="KAK8955821.1"/>
    <property type="molecule type" value="Genomic_DNA"/>
</dbReference>
<feature type="compositionally biased region" description="Polar residues" evidence="1">
    <location>
        <begin position="126"/>
        <end position="139"/>
    </location>
</feature>
<dbReference type="Proteomes" id="UP001412067">
    <property type="component" value="Unassembled WGS sequence"/>
</dbReference>
<evidence type="ECO:0000256" key="1">
    <source>
        <dbReference type="SAM" id="MobiDB-lite"/>
    </source>
</evidence>